<dbReference type="Proteomes" id="UP001515480">
    <property type="component" value="Unassembled WGS sequence"/>
</dbReference>
<dbReference type="PANTHER" id="PTHR35748:SF1">
    <property type="entry name" value="OS05G0358400 PROTEIN"/>
    <property type="match status" value="1"/>
</dbReference>
<dbReference type="PANTHER" id="PTHR35748">
    <property type="entry name" value="OS05G0358400 PROTEIN"/>
    <property type="match status" value="1"/>
</dbReference>
<protein>
    <recommendedName>
        <fullName evidence="3">Gamma-glutamylcyclotransferase</fullName>
    </recommendedName>
</protein>
<evidence type="ECO:0000313" key="1">
    <source>
        <dbReference type="EMBL" id="KAL1495878.1"/>
    </source>
</evidence>
<keyword evidence="2" id="KW-1185">Reference proteome</keyword>
<accession>A0AB34IDI8</accession>
<name>A0AB34IDI8_PRYPA</name>
<gene>
    <name evidence="1" type="ORF">AB1Y20_014522</name>
</gene>
<sequence length="222" mass="24827">MAVVTVIGLGSLLSERSARATFPTLRNFRLGRVHGYRRCFAHPAGIFFTRGIADLETKQIASLSAEPCEGASFVCTVFEVEDEGMDRFREREEEFELVHAPVHSLSEGNPSSDAQLTGLLCCRSTDDAYIARWGEERFEQLYRRVGVPTIWGYAPDSGLRPCAVYLRHCVLAAQKMGDLCLDSFLDDTYLIDRTTTLREYLAANPHVMATLPPPDLQERYGG</sequence>
<organism evidence="1 2">
    <name type="scientific">Prymnesium parvum</name>
    <name type="common">Toxic golden alga</name>
    <dbReference type="NCBI Taxonomy" id="97485"/>
    <lineage>
        <taxon>Eukaryota</taxon>
        <taxon>Haptista</taxon>
        <taxon>Haptophyta</taxon>
        <taxon>Prymnesiophyceae</taxon>
        <taxon>Prymnesiales</taxon>
        <taxon>Prymnesiaceae</taxon>
        <taxon>Prymnesium</taxon>
    </lineage>
</organism>
<evidence type="ECO:0008006" key="3">
    <source>
        <dbReference type="Google" id="ProtNLM"/>
    </source>
</evidence>
<dbReference type="AlphaFoldDB" id="A0AB34IDI8"/>
<proteinExistence type="predicted"/>
<reference evidence="1 2" key="1">
    <citation type="journal article" date="2024" name="Science">
        <title>Giant polyketide synthase enzymes in the biosynthesis of giant marine polyether toxins.</title>
        <authorList>
            <person name="Fallon T.R."/>
            <person name="Shende V.V."/>
            <person name="Wierzbicki I.H."/>
            <person name="Pendleton A.L."/>
            <person name="Watervoot N.F."/>
            <person name="Auber R.P."/>
            <person name="Gonzalez D.J."/>
            <person name="Wisecaver J.H."/>
            <person name="Moore B.S."/>
        </authorList>
    </citation>
    <scope>NUCLEOTIDE SEQUENCE [LARGE SCALE GENOMIC DNA]</scope>
    <source>
        <strain evidence="1 2">12B1</strain>
    </source>
</reference>
<dbReference type="EMBL" id="JBGBPQ010000030">
    <property type="protein sequence ID" value="KAL1495878.1"/>
    <property type="molecule type" value="Genomic_DNA"/>
</dbReference>
<comment type="caution">
    <text evidence="1">The sequence shown here is derived from an EMBL/GenBank/DDBJ whole genome shotgun (WGS) entry which is preliminary data.</text>
</comment>
<evidence type="ECO:0000313" key="2">
    <source>
        <dbReference type="Proteomes" id="UP001515480"/>
    </source>
</evidence>